<gene>
    <name evidence="1" type="ORF">LCGC14_3069920</name>
</gene>
<feature type="non-terminal residue" evidence="1">
    <location>
        <position position="1"/>
    </location>
</feature>
<reference evidence="1" key="1">
    <citation type="journal article" date="2015" name="Nature">
        <title>Complex archaea that bridge the gap between prokaryotes and eukaryotes.</title>
        <authorList>
            <person name="Spang A."/>
            <person name="Saw J.H."/>
            <person name="Jorgensen S.L."/>
            <person name="Zaremba-Niedzwiedzka K."/>
            <person name="Martijn J."/>
            <person name="Lind A.E."/>
            <person name="van Eijk R."/>
            <person name="Schleper C."/>
            <person name="Guy L."/>
            <person name="Ettema T.J."/>
        </authorList>
    </citation>
    <scope>NUCLEOTIDE SEQUENCE</scope>
</reference>
<proteinExistence type="predicted"/>
<accession>A0A0F8WH39</accession>
<dbReference type="EMBL" id="LAZR01065267">
    <property type="protein sequence ID" value="KKK55903.1"/>
    <property type="molecule type" value="Genomic_DNA"/>
</dbReference>
<protein>
    <submittedName>
        <fullName evidence="1">Uncharacterized protein</fullName>
    </submittedName>
</protein>
<organism evidence="1">
    <name type="scientific">marine sediment metagenome</name>
    <dbReference type="NCBI Taxonomy" id="412755"/>
    <lineage>
        <taxon>unclassified sequences</taxon>
        <taxon>metagenomes</taxon>
        <taxon>ecological metagenomes</taxon>
    </lineage>
</organism>
<sequence>ERLYDILDGAIKRDNTPLVSTTMERGDATYTLNLLNEAVARLNEIEYRRCPKCSNTYPWLKKTTHVTCRICFAKEAVNRAVVLTTAGEGVGFGVTR</sequence>
<evidence type="ECO:0000313" key="1">
    <source>
        <dbReference type="EMBL" id="KKK55903.1"/>
    </source>
</evidence>
<dbReference type="AlphaFoldDB" id="A0A0F8WH39"/>
<name>A0A0F8WH39_9ZZZZ</name>
<comment type="caution">
    <text evidence="1">The sequence shown here is derived from an EMBL/GenBank/DDBJ whole genome shotgun (WGS) entry which is preliminary data.</text>
</comment>